<dbReference type="Proteomes" id="UP001162480">
    <property type="component" value="Chromosome 9"/>
</dbReference>
<reference evidence="1" key="1">
    <citation type="submission" date="2023-08" db="EMBL/GenBank/DDBJ databases">
        <authorList>
            <person name="Alioto T."/>
            <person name="Alioto T."/>
            <person name="Gomez Garrido J."/>
        </authorList>
    </citation>
    <scope>NUCLEOTIDE SEQUENCE</scope>
</reference>
<evidence type="ECO:0000313" key="1">
    <source>
        <dbReference type="EMBL" id="CAI9727445.1"/>
    </source>
</evidence>
<sequence>MNTNDTSHIRQVGSKMGEGDAIIRNSYMWNVFSTSCFSTHNTPQLLEQIKSSTVKIKLTKRKIFNETESVLEIRQKYKQQNSDLEKQIAKERSI</sequence>
<accession>A0AA36F7Q4</accession>
<protein>
    <submittedName>
        <fullName evidence="1">Uncharacterized protein</fullName>
    </submittedName>
</protein>
<evidence type="ECO:0000313" key="2">
    <source>
        <dbReference type="Proteomes" id="UP001162480"/>
    </source>
</evidence>
<dbReference type="AlphaFoldDB" id="A0AA36F7Q4"/>
<proteinExistence type="predicted"/>
<gene>
    <name evidence="1" type="ORF">OCTVUL_1B028588</name>
</gene>
<name>A0AA36F7Q4_OCTVU</name>
<organism evidence="1 2">
    <name type="scientific">Octopus vulgaris</name>
    <name type="common">Common octopus</name>
    <dbReference type="NCBI Taxonomy" id="6645"/>
    <lineage>
        <taxon>Eukaryota</taxon>
        <taxon>Metazoa</taxon>
        <taxon>Spiralia</taxon>
        <taxon>Lophotrochozoa</taxon>
        <taxon>Mollusca</taxon>
        <taxon>Cephalopoda</taxon>
        <taxon>Coleoidea</taxon>
        <taxon>Octopodiformes</taxon>
        <taxon>Octopoda</taxon>
        <taxon>Incirrata</taxon>
        <taxon>Octopodidae</taxon>
        <taxon>Octopus</taxon>
    </lineage>
</organism>
<keyword evidence="2" id="KW-1185">Reference proteome</keyword>
<dbReference type="EMBL" id="OX597822">
    <property type="protein sequence ID" value="CAI9727445.1"/>
    <property type="molecule type" value="Genomic_DNA"/>
</dbReference>